<feature type="transmembrane region" description="Helical" evidence="1">
    <location>
        <begin position="172"/>
        <end position="188"/>
    </location>
</feature>
<protein>
    <recommendedName>
        <fullName evidence="4">Polysaccharide polymerase</fullName>
    </recommendedName>
</protein>
<name>A0ABN4JF20_9BURK</name>
<evidence type="ECO:0000313" key="2">
    <source>
        <dbReference type="EMBL" id="ALS59542.1"/>
    </source>
</evidence>
<accession>A0ABN4JF20</accession>
<evidence type="ECO:0008006" key="4">
    <source>
        <dbReference type="Google" id="ProtNLM"/>
    </source>
</evidence>
<feature type="transmembrane region" description="Helical" evidence="1">
    <location>
        <begin position="105"/>
        <end position="130"/>
    </location>
</feature>
<dbReference type="EMBL" id="CP013480">
    <property type="protein sequence ID" value="ALS59542.1"/>
    <property type="molecule type" value="Genomic_DNA"/>
</dbReference>
<feature type="transmembrane region" description="Helical" evidence="1">
    <location>
        <begin position="327"/>
        <end position="350"/>
    </location>
</feature>
<feature type="transmembrane region" description="Helical" evidence="1">
    <location>
        <begin position="21"/>
        <end position="40"/>
    </location>
</feature>
<feature type="transmembrane region" description="Helical" evidence="1">
    <location>
        <begin position="142"/>
        <end position="160"/>
    </location>
</feature>
<gene>
    <name evidence="2" type="ORF">AT302_07030</name>
</gene>
<dbReference type="Proteomes" id="UP000060277">
    <property type="component" value="Chromosome"/>
</dbReference>
<keyword evidence="1" id="KW-0472">Membrane</keyword>
<keyword evidence="1" id="KW-1133">Transmembrane helix</keyword>
<keyword evidence="1" id="KW-0812">Transmembrane</keyword>
<feature type="transmembrane region" description="Helical" evidence="1">
    <location>
        <begin position="362"/>
        <end position="380"/>
    </location>
</feature>
<feature type="transmembrane region" description="Helical" evidence="1">
    <location>
        <begin position="219"/>
        <end position="238"/>
    </location>
</feature>
<organism evidence="2 3">
    <name type="scientific">Pandoraea norimbergensis</name>
    <dbReference type="NCBI Taxonomy" id="93219"/>
    <lineage>
        <taxon>Bacteria</taxon>
        <taxon>Pseudomonadati</taxon>
        <taxon>Pseudomonadota</taxon>
        <taxon>Betaproteobacteria</taxon>
        <taxon>Burkholderiales</taxon>
        <taxon>Burkholderiaceae</taxon>
        <taxon>Pandoraea</taxon>
    </lineage>
</organism>
<feature type="transmembrane region" description="Helical" evidence="1">
    <location>
        <begin position="392"/>
        <end position="411"/>
    </location>
</feature>
<evidence type="ECO:0000256" key="1">
    <source>
        <dbReference type="SAM" id="Phobius"/>
    </source>
</evidence>
<keyword evidence="3" id="KW-1185">Reference proteome</keyword>
<sequence>MMGCFVLWRVLTRRFAHPADLAALSVLYYALPLSFVALVLRDDDGRVYLHRAASDPEIALQSLHYAILAVISLKCGQWIASTIGSGAVRHMFPLMPKDGRKARNFILLLMIVIVCGIGLYGPAFFAGYAVESTEGSAALGNAFIYSSIEFIGLTFGYVLLVKVAHKDRPISNVVWMAAIFLIVLALLRGKRLEVVSAFLPLALLSFGMSRWLTKPLSRLTLILSLAVVISLVASLRLGEAFNLPSLMFNLFSEGLFAGHSLPGIIEKIQMGSIDYEDGSRMLMGVLAVVPRFLWPEKDALLYAGNAALVGVSPLGATTMLAEVVLQGGALAVGLTYFVMGFVFQRFYVGIRYMASDVRERRLPLAAIGYLVCVAIFIPHFRDGIIPAMKISFQAVVYLAVLAGLQSSTWSWRLLRMRRVKPALVKESASSTQALIDRKTGQVLQ</sequence>
<feature type="transmembrane region" description="Helical" evidence="1">
    <location>
        <begin position="194"/>
        <end position="212"/>
    </location>
</feature>
<reference evidence="3" key="1">
    <citation type="submission" date="2015-12" db="EMBL/GenBank/DDBJ databases">
        <title>Complete genome sequence of Pandoraea norimbergensis DSM 11628.</title>
        <authorList>
            <person name="Ee R."/>
            <person name="Lim Y.-L."/>
            <person name="Yong D."/>
            <person name="Yin W.-F."/>
            <person name="Chan K.-G."/>
        </authorList>
    </citation>
    <scope>NUCLEOTIDE SEQUENCE [LARGE SCALE GENOMIC DNA]</scope>
    <source>
        <strain evidence="3">DSM 11628</strain>
    </source>
</reference>
<proteinExistence type="predicted"/>
<evidence type="ECO:0000313" key="3">
    <source>
        <dbReference type="Proteomes" id="UP000060277"/>
    </source>
</evidence>
<feature type="transmembrane region" description="Helical" evidence="1">
    <location>
        <begin position="63"/>
        <end position="84"/>
    </location>
</feature>